<dbReference type="HOGENOM" id="CLU_1190964_0_0_1"/>
<evidence type="ECO:0000256" key="1">
    <source>
        <dbReference type="SAM" id="MobiDB-lite"/>
    </source>
</evidence>
<gene>
    <name evidence="2" type="primary">Dsec\GM10059</name>
    <name evidence="2" type="ORF">Dsec_GM10059</name>
</gene>
<reference evidence="2 3" key="1">
    <citation type="journal article" date="2007" name="Nature">
        <title>Evolution of genes and genomes on the Drosophila phylogeny.</title>
        <authorList>
            <consortium name="Drosophila 12 Genomes Consortium"/>
            <person name="Clark A.G."/>
            <person name="Eisen M.B."/>
            <person name="Smith D.R."/>
            <person name="Bergman C.M."/>
            <person name="Oliver B."/>
            <person name="Markow T.A."/>
            <person name="Kaufman T.C."/>
            <person name="Kellis M."/>
            <person name="Gelbart W."/>
            <person name="Iyer V.N."/>
            <person name="Pollard D.A."/>
            <person name="Sackton T.B."/>
            <person name="Larracuente A.M."/>
            <person name="Singh N.D."/>
            <person name="Abad J.P."/>
            <person name="Abt D.N."/>
            <person name="Adryan B."/>
            <person name="Aguade M."/>
            <person name="Akashi H."/>
            <person name="Anderson W.W."/>
            <person name="Aquadro C.F."/>
            <person name="Ardell D.H."/>
            <person name="Arguello R."/>
            <person name="Artieri C.G."/>
            <person name="Barbash D.A."/>
            <person name="Barker D."/>
            <person name="Barsanti P."/>
            <person name="Batterham P."/>
            <person name="Batzoglou S."/>
            <person name="Begun D."/>
            <person name="Bhutkar A."/>
            <person name="Blanco E."/>
            <person name="Bosak S.A."/>
            <person name="Bradley R.K."/>
            <person name="Brand A.D."/>
            <person name="Brent M.R."/>
            <person name="Brooks A.N."/>
            <person name="Brown R.H."/>
            <person name="Butlin R.K."/>
            <person name="Caggese C."/>
            <person name="Calvi B.R."/>
            <person name="Bernardo de Carvalho A."/>
            <person name="Caspi A."/>
            <person name="Castrezana S."/>
            <person name="Celniker S.E."/>
            <person name="Chang J.L."/>
            <person name="Chapple C."/>
            <person name="Chatterji S."/>
            <person name="Chinwalla A."/>
            <person name="Civetta A."/>
            <person name="Clifton S.W."/>
            <person name="Comeron J.M."/>
            <person name="Costello J.C."/>
            <person name="Coyne J.A."/>
            <person name="Daub J."/>
            <person name="David R.G."/>
            <person name="Delcher A.L."/>
            <person name="Delehaunty K."/>
            <person name="Do C.B."/>
            <person name="Ebling H."/>
            <person name="Edwards K."/>
            <person name="Eickbush T."/>
            <person name="Evans J.D."/>
            <person name="Filipski A."/>
            <person name="Findeiss S."/>
            <person name="Freyhult E."/>
            <person name="Fulton L."/>
            <person name="Fulton R."/>
            <person name="Garcia A.C."/>
            <person name="Gardiner A."/>
            <person name="Garfield D.A."/>
            <person name="Garvin B.E."/>
            <person name="Gibson G."/>
            <person name="Gilbert D."/>
            <person name="Gnerre S."/>
            <person name="Godfrey J."/>
            <person name="Good R."/>
            <person name="Gotea V."/>
            <person name="Gravely B."/>
            <person name="Greenberg A.J."/>
            <person name="Griffiths-Jones S."/>
            <person name="Gross S."/>
            <person name="Guigo R."/>
            <person name="Gustafson E.A."/>
            <person name="Haerty W."/>
            <person name="Hahn M.W."/>
            <person name="Halligan D.L."/>
            <person name="Halpern A.L."/>
            <person name="Halter G.M."/>
            <person name="Han M.V."/>
            <person name="Heger A."/>
            <person name="Hillier L."/>
            <person name="Hinrichs A.S."/>
            <person name="Holmes I."/>
            <person name="Hoskins R.A."/>
            <person name="Hubisz M.J."/>
            <person name="Hultmark D."/>
            <person name="Huntley M.A."/>
            <person name="Jaffe D.B."/>
            <person name="Jagadeeshan S."/>
            <person name="Jeck W.R."/>
            <person name="Johnson J."/>
            <person name="Jones C.D."/>
            <person name="Jordan W.C."/>
            <person name="Karpen G.H."/>
            <person name="Kataoka E."/>
            <person name="Keightley P.D."/>
            <person name="Kheradpour P."/>
            <person name="Kirkness E.F."/>
            <person name="Koerich L.B."/>
            <person name="Kristiansen K."/>
            <person name="Kudrna D."/>
            <person name="Kulathinal R.J."/>
            <person name="Kumar S."/>
            <person name="Kwok R."/>
            <person name="Lander E."/>
            <person name="Langley C.H."/>
            <person name="Lapoint R."/>
            <person name="Lazzaro B.P."/>
            <person name="Lee S.J."/>
            <person name="Levesque L."/>
            <person name="Li R."/>
            <person name="Lin C.F."/>
            <person name="Lin M.F."/>
            <person name="Lindblad-Toh K."/>
            <person name="Llopart A."/>
            <person name="Long M."/>
            <person name="Low L."/>
            <person name="Lozovsky E."/>
            <person name="Lu J."/>
            <person name="Luo M."/>
            <person name="Machado C.A."/>
            <person name="Makalowski W."/>
            <person name="Marzo M."/>
            <person name="Matsuda M."/>
            <person name="Matzkin L."/>
            <person name="McAllister B."/>
            <person name="McBride C.S."/>
            <person name="McKernan B."/>
            <person name="McKernan K."/>
            <person name="Mendez-Lago M."/>
            <person name="Minx P."/>
            <person name="Mollenhauer M.U."/>
            <person name="Montooth K."/>
            <person name="Mount S.M."/>
            <person name="Mu X."/>
            <person name="Myers E."/>
            <person name="Negre B."/>
            <person name="Newfeld S."/>
            <person name="Nielsen R."/>
            <person name="Noor M.A."/>
            <person name="O'Grady P."/>
            <person name="Pachter L."/>
            <person name="Papaceit M."/>
            <person name="Parisi M.J."/>
            <person name="Parisi M."/>
            <person name="Parts L."/>
            <person name="Pedersen J.S."/>
            <person name="Pesole G."/>
            <person name="Phillippy A.M."/>
            <person name="Ponting C.P."/>
            <person name="Pop M."/>
            <person name="Porcelli D."/>
            <person name="Powell J.R."/>
            <person name="Prohaska S."/>
            <person name="Pruitt K."/>
            <person name="Puig M."/>
            <person name="Quesneville H."/>
            <person name="Ram K.R."/>
            <person name="Rand D."/>
            <person name="Rasmussen M.D."/>
            <person name="Reed L.K."/>
            <person name="Reenan R."/>
            <person name="Reily A."/>
            <person name="Remington K.A."/>
            <person name="Rieger T.T."/>
            <person name="Ritchie M.G."/>
            <person name="Robin C."/>
            <person name="Rogers Y.H."/>
            <person name="Rohde C."/>
            <person name="Rozas J."/>
            <person name="Rubenfield M.J."/>
            <person name="Ruiz A."/>
            <person name="Russo S."/>
            <person name="Salzberg S.L."/>
            <person name="Sanchez-Gracia A."/>
            <person name="Saranga D.J."/>
            <person name="Sato H."/>
            <person name="Schaeffer S.W."/>
            <person name="Schatz M.C."/>
            <person name="Schlenke T."/>
            <person name="Schwartz R."/>
            <person name="Segarra C."/>
            <person name="Singh R.S."/>
            <person name="Sirot L."/>
            <person name="Sirota M."/>
            <person name="Sisneros N.B."/>
            <person name="Smith C.D."/>
            <person name="Smith T.F."/>
            <person name="Spieth J."/>
            <person name="Stage D.E."/>
            <person name="Stark A."/>
            <person name="Stephan W."/>
            <person name="Strausberg R.L."/>
            <person name="Strempel S."/>
            <person name="Sturgill D."/>
            <person name="Sutton G."/>
            <person name="Sutton G.G."/>
            <person name="Tao W."/>
            <person name="Teichmann S."/>
            <person name="Tobari Y.N."/>
            <person name="Tomimura Y."/>
            <person name="Tsolas J.M."/>
            <person name="Valente V.L."/>
            <person name="Venter E."/>
            <person name="Venter J.C."/>
            <person name="Vicario S."/>
            <person name="Vieira F.G."/>
            <person name="Vilella A.J."/>
            <person name="Villasante A."/>
            <person name="Walenz B."/>
            <person name="Wang J."/>
            <person name="Wasserman M."/>
            <person name="Watts T."/>
            <person name="Wilson D."/>
            <person name="Wilson R.K."/>
            <person name="Wing R.A."/>
            <person name="Wolfner M.F."/>
            <person name="Wong A."/>
            <person name="Wong G.K."/>
            <person name="Wu C.I."/>
            <person name="Wu G."/>
            <person name="Yamamoto D."/>
            <person name="Yang H.P."/>
            <person name="Yang S.P."/>
            <person name="Yorke J.A."/>
            <person name="Yoshida K."/>
            <person name="Zdobnov E."/>
            <person name="Zhang P."/>
            <person name="Zhang Y."/>
            <person name="Zimin A.V."/>
            <person name="Baldwin J."/>
            <person name="Abdouelleil A."/>
            <person name="Abdulkadir J."/>
            <person name="Abebe A."/>
            <person name="Abera B."/>
            <person name="Abreu J."/>
            <person name="Acer S.C."/>
            <person name="Aftuck L."/>
            <person name="Alexander A."/>
            <person name="An P."/>
            <person name="Anderson E."/>
            <person name="Anderson S."/>
            <person name="Arachi H."/>
            <person name="Azer M."/>
            <person name="Bachantsang P."/>
            <person name="Barry A."/>
            <person name="Bayul T."/>
            <person name="Berlin A."/>
            <person name="Bessette D."/>
            <person name="Bloom T."/>
            <person name="Blye J."/>
            <person name="Boguslavskiy L."/>
            <person name="Bonnet C."/>
            <person name="Boukhgalter B."/>
            <person name="Bourzgui I."/>
            <person name="Brown A."/>
            <person name="Cahill P."/>
            <person name="Channer S."/>
            <person name="Cheshatsang Y."/>
            <person name="Chuda L."/>
            <person name="Citroen M."/>
            <person name="Collymore A."/>
            <person name="Cooke P."/>
            <person name="Costello M."/>
            <person name="D'Aco K."/>
            <person name="Daza R."/>
            <person name="De Haan G."/>
            <person name="DeGray S."/>
            <person name="DeMaso C."/>
            <person name="Dhargay N."/>
            <person name="Dooley K."/>
            <person name="Dooley E."/>
            <person name="Doricent M."/>
            <person name="Dorje P."/>
            <person name="Dorjee K."/>
            <person name="Dupes A."/>
            <person name="Elong R."/>
            <person name="Falk J."/>
            <person name="Farina A."/>
            <person name="Faro S."/>
            <person name="Ferguson D."/>
            <person name="Fisher S."/>
            <person name="Foley C.D."/>
            <person name="Franke A."/>
            <person name="Friedrich D."/>
            <person name="Gadbois L."/>
            <person name="Gearin G."/>
            <person name="Gearin C.R."/>
            <person name="Giannoukos G."/>
            <person name="Goode T."/>
            <person name="Graham J."/>
            <person name="Grandbois E."/>
            <person name="Grewal S."/>
            <person name="Gyaltsen K."/>
            <person name="Hafez N."/>
            <person name="Hagos B."/>
            <person name="Hall J."/>
            <person name="Henson C."/>
            <person name="Hollinger A."/>
            <person name="Honan T."/>
            <person name="Huard M.D."/>
            <person name="Hughes L."/>
            <person name="Hurhula B."/>
            <person name="Husby M.E."/>
            <person name="Kamat A."/>
            <person name="Kanga B."/>
            <person name="Kashin S."/>
            <person name="Khazanovich D."/>
            <person name="Kisner P."/>
            <person name="Lance K."/>
            <person name="Lara M."/>
            <person name="Lee W."/>
            <person name="Lennon N."/>
            <person name="Letendre F."/>
            <person name="LeVine R."/>
            <person name="Lipovsky A."/>
            <person name="Liu X."/>
            <person name="Liu J."/>
            <person name="Liu S."/>
            <person name="Lokyitsang T."/>
            <person name="Lokyitsang Y."/>
            <person name="Lubonja R."/>
            <person name="Lui A."/>
            <person name="MacDonald P."/>
            <person name="Magnisalis V."/>
            <person name="Maru K."/>
            <person name="Matthews C."/>
            <person name="McCusker W."/>
            <person name="McDonough S."/>
            <person name="Mehta T."/>
            <person name="Meldrim J."/>
            <person name="Meneus L."/>
            <person name="Mihai O."/>
            <person name="Mihalev A."/>
            <person name="Mihova T."/>
            <person name="Mittelman R."/>
            <person name="Mlenga V."/>
            <person name="Montmayeur A."/>
            <person name="Mulrain L."/>
            <person name="Navidi A."/>
            <person name="Naylor J."/>
            <person name="Negash T."/>
            <person name="Nguyen T."/>
            <person name="Nguyen N."/>
            <person name="Nicol R."/>
            <person name="Norbu C."/>
            <person name="Norbu N."/>
            <person name="Novod N."/>
            <person name="O'Neill B."/>
            <person name="Osman S."/>
            <person name="Markiewicz E."/>
            <person name="Oyono O.L."/>
            <person name="Patti C."/>
            <person name="Phunkhang P."/>
            <person name="Pierre F."/>
            <person name="Priest M."/>
            <person name="Raghuraman S."/>
            <person name="Rege F."/>
            <person name="Reyes R."/>
            <person name="Rise C."/>
            <person name="Rogov P."/>
            <person name="Ross K."/>
            <person name="Ryan E."/>
            <person name="Settipalli S."/>
            <person name="Shea T."/>
            <person name="Sherpa N."/>
            <person name="Shi L."/>
            <person name="Shih D."/>
            <person name="Sparrow T."/>
            <person name="Spaulding J."/>
            <person name="Stalker J."/>
            <person name="Stange-Thomann N."/>
            <person name="Stavropoulos S."/>
            <person name="Stone C."/>
            <person name="Strader C."/>
            <person name="Tesfaye S."/>
            <person name="Thomson T."/>
            <person name="Thoulutsang Y."/>
            <person name="Thoulutsang D."/>
            <person name="Topham K."/>
            <person name="Topping I."/>
            <person name="Tsamla T."/>
            <person name="Vassiliev H."/>
            <person name="Vo A."/>
            <person name="Wangchuk T."/>
            <person name="Wangdi T."/>
            <person name="Weiand M."/>
            <person name="Wilkinson J."/>
            <person name="Wilson A."/>
            <person name="Yadav S."/>
            <person name="Young G."/>
            <person name="Yu Q."/>
            <person name="Zembek L."/>
            <person name="Zhong D."/>
            <person name="Zimmer A."/>
            <person name="Zwirko Z."/>
            <person name="Jaffe D.B."/>
            <person name="Alvarez P."/>
            <person name="Brockman W."/>
            <person name="Butler J."/>
            <person name="Chin C."/>
            <person name="Gnerre S."/>
            <person name="Grabherr M."/>
            <person name="Kleber M."/>
            <person name="Mauceli E."/>
            <person name="MacCallum I."/>
        </authorList>
    </citation>
    <scope>NUCLEOTIDE SEQUENCE [LARGE SCALE GENOMIC DNA]</scope>
    <source>
        <strain evidence="3">Rob3c / Tucson 14021-0248.25</strain>
    </source>
</reference>
<organism evidence="3">
    <name type="scientific">Drosophila sechellia</name>
    <name type="common">Fruit fly</name>
    <dbReference type="NCBI Taxonomy" id="7238"/>
    <lineage>
        <taxon>Eukaryota</taxon>
        <taxon>Metazoa</taxon>
        <taxon>Ecdysozoa</taxon>
        <taxon>Arthropoda</taxon>
        <taxon>Hexapoda</taxon>
        <taxon>Insecta</taxon>
        <taxon>Pterygota</taxon>
        <taxon>Neoptera</taxon>
        <taxon>Endopterygota</taxon>
        <taxon>Diptera</taxon>
        <taxon>Brachycera</taxon>
        <taxon>Muscomorpha</taxon>
        <taxon>Ephydroidea</taxon>
        <taxon>Drosophilidae</taxon>
        <taxon>Drosophila</taxon>
        <taxon>Sophophora</taxon>
    </lineage>
</organism>
<dbReference type="EMBL" id="CH480831">
    <property type="protein sequence ID" value="EDW45955.1"/>
    <property type="molecule type" value="Genomic_DNA"/>
</dbReference>
<name>B4IEC8_DROSE</name>
<sequence length="233" mass="25350">MAEEQDSDPDLVPQVETPESSIGRVELSSLVTASWTRMELKKDDGHGHGDDDDWDRIRSRSGRRAALVSRSSNMANFRPLPGYQPFHRHTSTWNDEPGVLLGNGPCFMLARFSSVNSASLIFRSEGSSACLVWDRFALDCYGATNLHWISTAQHSRDPVDQLAATSLSPSSSHRQRLQSIAKVNGGKPVIIASSVEYPEVLKCPSAVAVAVEVAVAVALALVSTKTPLMSFIE</sequence>
<proteinExistence type="predicted"/>
<evidence type="ECO:0000313" key="3">
    <source>
        <dbReference type="Proteomes" id="UP000001292"/>
    </source>
</evidence>
<feature type="region of interest" description="Disordered" evidence="1">
    <location>
        <begin position="1"/>
        <end position="24"/>
    </location>
</feature>
<keyword evidence="3" id="KW-1185">Reference proteome</keyword>
<evidence type="ECO:0000313" key="2">
    <source>
        <dbReference type="EMBL" id="EDW45955.1"/>
    </source>
</evidence>
<dbReference type="AlphaFoldDB" id="B4IEC8"/>
<accession>B4IEC8</accession>
<dbReference type="Proteomes" id="UP000001292">
    <property type="component" value="Unassembled WGS sequence"/>
</dbReference>
<protein>
    <submittedName>
        <fullName evidence="2">GM10059</fullName>
    </submittedName>
</protein>